<dbReference type="SUPFAM" id="SSF55920">
    <property type="entry name" value="Creatinase/aminopeptidase"/>
    <property type="match status" value="1"/>
</dbReference>
<dbReference type="Gene3D" id="3.90.230.10">
    <property type="entry name" value="Creatinase/methionine aminopeptidase superfamily"/>
    <property type="match status" value="1"/>
</dbReference>
<proteinExistence type="predicted"/>
<dbReference type="InterPro" id="IPR000994">
    <property type="entry name" value="Pept_M24"/>
</dbReference>
<dbReference type="GO" id="GO:0004177">
    <property type="term" value="F:aminopeptidase activity"/>
    <property type="evidence" value="ECO:0007669"/>
    <property type="project" value="UniProtKB-KW"/>
</dbReference>
<dbReference type="InterPro" id="IPR050659">
    <property type="entry name" value="Peptidase_M24B"/>
</dbReference>
<protein>
    <submittedName>
        <fullName evidence="2">Aminopeptidase P family protein</fullName>
    </submittedName>
</protein>
<evidence type="ECO:0000313" key="3">
    <source>
        <dbReference type="Proteomes" id="UP000634229"/>
    </source>
</evidence>
<feature type="domain" description="Peptidase M24" evidence="1">
    <location>
        <begin position="13"/>
        <end position="274"/>
    </location>
</feature>
<dbReference type="PANTHER" id="PTHR46112:SF2">
    <property type="entry name" value="XAA-PRO AMINOPEPTIDASE P-RELATED"/>
    <property type="match status" value="1"/>
</dbReference>
<evidence type="ECO:0000313" key="2">
    <source>
        <dbReference type="EMBL" id="MBL1098434.1"/>
    </source>
</evidence>
<evidence type="ECO:0000259" key="1">
    <source>
        <dbReference type="Pfam" id="PF00557"/>
    </source>
</evidence>
<dbReference type="Pfam" id="PF00557">
    <property type="entry name" value="Peptidase_M24"/>
    <property type="match status" value="1"/>
</dbReference>
<accession>A0ABS1NEB7</accession>
<dbReference type="EMBL" id="JAERRF010000009">
    <property type="protein sequence ID" value="MBL1098434.1"/>
    <property type="molecule type" value="Genomic_DNA"/>
</dbReference>
<keyword evidence="2" id="KW-0378">Hydrolase</keyword>
<name>A0ABS1NEB7_9ACTN</name>
<reference evidence="2 3" key="1">
    <citation type="submission" date="2021-01" db="EMBL/GenBank/DDBJ databases">
        <title>WGS of actinomycetes isolated from Thailand.</title>
        <authorList>
            <person name="Thawai C."/>
        </authorList>
    </citation>
    <scope>NUCLEOTIDE SEQUENCE [LARGE SCALE GENOMIC DNA]</scope>
    <source>
        <strain evidence="2 3">CA1R205</strain>
    </source>
</reference>
<keyword evidence="3" id="KW-1185">Reference proteome</keyword>
<comment type="caution">
    <text evidence="2">The sequence shown here is derived from an EMBL/GenBank/DDBJ whole genome shotgun (WGS) entry which is preliminary data.</text>
</comment>
<gene>
    <name evidence="2" type="ORF">JK363_17540</name>
</gene>
<keyword evidence="2" id="KW-0031">Aminopeptidase</keyword>
<dbReference type="CDD" id="cd01066">
    <property type="entry name" value="APP_MetAP"/>
    <property type="match status" value="1"/>
</dbReference>
<organism evidence="2 3">
    <name type="scientific">Streptomyces coffeae</name>
    <dbReference type="NCBI Taxonomy" id="621382"/>
    <lineage>
        <taxon>Bacteria</taxon>
        <taxon>Bacillati</taxon>
        <taxon>Actinomycetota</taxon>
        <taxon>Actinomycetes</taxon>
        <taxon>Kitasatosporales</taxon>
        <taxon>Streptomycetaceae</taxon>
        <taxon>Streptomyces</taxon>
    </lineage>
</organism>
<dbReference type="Proteomes" id="UP000634229">
    <property type="component" value="Unassembled WGS sequence"/>
</dbReference>
<dbReference type="RefSeq" id="WP_201875847.1">
    <property type="nucleotide sequence ID" value="NZ_JAERRF010000009.1"/>
</dbReference>
<sequence>MSKEHFTEQELAEVKAAQRLAYDAVAAVEAQLYEGITEKQAAKAIEDWLRAHGVRRFFHYGFAWFGDRTRFKNFEKPKGAALSSLLNPKIAHFGKQFQPTERPLRRGDAVILDVGPVVNRFACDMGYSCSLGGGDDEEFHAARMALEPYRALILDLVRRGATQSRIYREVDAVISDQGYENIHSYYPGSVIAHKVGKIPGTRLPTFRIQGFSPQALAYLSGHLLESAIRPRLNRTPLWGESSDQPCEPGLWAVEPHIGKGEIGVKWEELLVVTEDDAYWLDDDLPHIRYWQQHHAA</sequence>
<dbReference type="PANTHER" id="PTHR46112">
    <property type="entry name" value="AMINOPEPTIDASE"/>
    <property type="match status" value="1"/>
</dbReference>
<keyword evidence="2" id="KW-0645">Protease</keyword>
<dbReference type="InterPro" id="IPR036005">
    <property type="entry name" value="Creatinase/aminopeptidase-like"/>
</dbReference>